<comment type="caution">
    <text evidence="2">The sequence shown here is derived from an EMBL/GenBank/DDBJ whole genome shotgun (WGS) entry which is preliminary data.</text>
</comment>
<dbReference type="AlphaFoldDB" id="A0A167HG10"/>
<sequence length="199" mass="21667">MPLKRKRSEPELCSSPCSSSSIFSSPPSTSTIYVHPQAFHNMPPVHLNSRTLKRFRDNRPSEDQVHQHTLHLLFSAQQQQSPANPEISHQSPHQEEPSFQQRKQQSLHRFWTINSAPEPVVETVVRQSATPPSSCDDCGASLGNGGDLTTDNTACGACGKHVCFSCSVSNLGEEKRCLQCAGNKALGANGWSSVGVSLC</sequence>
<feature type="region of interest" description="Disordered" evidence="1">
    <location>
        <begin position="1"/>
        <end position="27"/>
    </location>
</feature>
<evidence type="ECO:0000256" key="1">
    <source>
        <dbReference type="SAM" id="MobiDB-lite"/>
    </source>
</evidence>
<keyword evidence="3" id="KW-1185">Reference proteome</keyword>
<evidence type="ECO:0000313" key="3">
    <source>
        <dbReference type="Proteomes" id="UP000243498"/>
    </source>
</evidence>
<evidence type="ECO:0000313" key="2">
    <source>
        <dbReference type="EMBL" id="OAA47874.1"/>
    </source>
</evidence>
<organism evidence="2 3">
    <name type="scientific">Metarhizium rileyi (strain RCEF 4871)</name>
    <name type="common">Nomuraea rileyi</name>
    <dbReference type="NCBI Taxonomy" id="1649241"/>
    <lineage>
        <taxon>Eukaryota</taxon>
        <taxon>Fungi</taxon>
        <taxon>Dikarya</taxon>
        <taxon>Ascomycota</taxon>
        <taxon>Pezizomycotina</taxon>
        <taxon>Sordariomycetes</taxon>
        <taxon>Hypocreomycetidae</taxon>
        <taxon>Hypocreales</taxon>
        <taxon>Clavicipitaceae</taxon>
        <taxon>Metarhizium</taxon>
    </lineage>
</organism>
<gene>
    <name evidence="2" type="ORF">NOR_02364</name>
</gene>
<protein>
    <submittedName>
        <fullName evidence="2">Uncharacterized protein</fullName>
    </submittedName>
</protein>
<dbReference type="STRING" id="1081105.A0A167HG10"/>
<feature type="region of interest" description="Disordered" evidence="1">
    <location>
        <begin position="77"/>
        <end position="106"/>
    </location>
</feature>
<reference evidence="2 3" key="1">
    <citation type="journal article" date="2016" name="Genome Biol. Evol.">
        <title>Divergent and convergent evolution of fungal pathogenicity.</title>
        <authorList>
            <person name="Shang Y."/>
            <person name="Xiao G."/>
            <person name="Zheng P."/>
            <person name="Cen K."/>
            <person name="Zhan S."/>
            <person name="Wang C."/>
        </authorList>
    </citation>
    <scope>NUCLEOTIDE SEQUENCE [LARGE SCALE GENOMIC DNA]</scope>
    <source>
        <strain evidence="2 3">RCEF 4871</strain>
    </source>
</reference>
<feature type="compositionally biased region" description="Low complexity" evidence="1">
    <location>
        <begin position="11"/>
        <end position="27"/>
    </location>
</feature>
<feature type="compositionally biased region" description="Polar residues" evidence="1">
    <location>
        <begin position="77"/>
        <end position="104"/>
    </location>
</feature>
<proteinExistence type="predicted"/>
<dbReference type="Proteomes" id="UP000243498">
    <property type="component" value="Unassembled WGS sequence"/>
</dbReference>
<dbReference type="EMBL" id="AZHC01000005">
    <property type="protein sequence ID" value="OAA47874.1"/>
    <property type="molecule type" value="Genomic_DNA"/>
</dbReference>
<accession>A0A167HG10</accession>
<dbReference type="OrthoDB" id="5336357at2759"/>
<dbReference type="OMA" id="SDWGNRT"/>
<name>A0A167HG10_METRR</name>